<evidence type="ECO:0000256" key="1">
    <source>
        <dbReference type="SAM" id="SignalP"/>
    </source>
</evidence>
<feature type="chain" id="PRO_5045344113" description="DUF3298 domain-containing protein" evidence="1">
    <location>
        <begin position="18"/>
        <end position="422"/>
    </location>
</feature>
<protein>
    <recommendedName>
        <fullName evidence="4">DUF3298 domain-containing protein</fullName>
    </recommendedName>
</protein>
<keyword evidence="1" id="KW-0732">Signal</keyword>
<organism evidence="2 3">
    <name type="scientific">Devosia rhizoryzae</name>
    <dbReference type="NCBI Taxonomy" id="2774137"/>
    <lineage>
        <taxon>Bacteria</taxon>
        <taxon>Pseudomonadati</taxon>
        <taxon>Pseudomonadota</taxon>
        <taxon>Alphaproteobacteria</taxon>
        <taxon>Hyphomicrobiales</taxon>
        <taxon>Devosiaceae</taxon>
        <taxon>Devosia</taxon>
    </lineage>
</organism>
<feature type="signal peptide" evidence="1">
    <location>
        <begin position="1"/>
        <end position="17"/>
    </location>
</feature>
<accession>A0ABX7C1R9</accession>
<gene>
    <name evidence="2" type="ORF">JI748_10305</name>
</gene>
<dbReference type="EMBL" id="CP068046">
    <property type="protein sequence ID" value="QQR38180.1"/>
    <property type="molecule type" value="Genomic_DNA"/>
</dbReference>
<dbReference type="RefSeq" id="WP_201630104.1">
    <property type="nucleotide sequence ID" value="NZ_CP068046.1"/>
</dbReference>
<dbReference type="Proteomes" id="UP000595857">
    <property type="component" value="Chromosome"/>
</dbReference>
<evidence type="ECO:0008006" key="4">
    <source>
        <dbReference type="Google" id="ProtNLM"/>
    </source>
</evidence>
<evidence type="ECO:0000313" key="2">
    <source>
        <dbReference type="EMBL" id="QQR38180.1"/>
    </source>
</evidence>
<name>A0ABX7C1R9_9HYPH</name>
<sequence>MRLALALLPLLATPALADAVTYRGTVGSRDVVIELTEPSDGPVVGRFAFMDEGKSVPLRSEANTDTSFLLSEEGLCTPDICTFADDGTVTGVPTVAEWQLTLDGSTLTGTRSGTGKSKEQAIAAEEIGRRSLSGEATTIALRENIYDSLFADVGPLDPAKVPYELAVADGPLVEDRRFVLGDAVVSMKIDPRTEFAFPHVLSFVTRADAAPIEAILGNEHAGLSISALDCLSSGYVGFGANEWSLDQASLGGYNEENVVLTYASPRLVSWYQAGSLFCGGAHPYNHIDSYTFDAQTGGLLDFSRIFLGWVPVDFEDNVVDLETARANPDEIIWQPDDALIAFVREHLPPELATDDPELDEACYSEDAIRGQLDFRFEEGPNVVFTGSGFPHVIGVCNGDLFSMPLAELGDLLTPEAMTYFAD</sequence>
<evidence type="ECO:0000313" key="3">
    <source>
        <dbReference type="Proteomes" id="UP000595857"/>
    </source>
</evidence>
<keyword evidence="3" id="KW-1185">Reference proteome</keyword>
<proteinExistence type="predicted"/>
<reference evidence="2 3" key="1">
    <citation type="submission" date="2021-01" db="EMBL/GenBank/DDBJ databases">
        <title>Genome seq and assembly of Devosia sp. LEGU1.</title>
        <authorList>
            <person name="Chhetri G."/>
        </authorList>
    </citation>
    <scope>NUCLEOTIDE SEQUENCE [LARGE SCALE GENOMIC DNA]</scope>
    <source>
        <strain evidence="2 3">LEGU1</strain>
    </source>
</reference>